<reference evidence="2 3" key="1">
    <citation type="submission" date="2017-09" db="EMBL/GenBank/DDBJ databases">
        <title>Genome sequencing of Besnoitia besnoiti strain Bb-Ger1.</title>
        <authorList>
            <person name="Schares G."/>
            <person name="Venepally P."/>
            <person name="Lorenzi H.A."/>
        </authorList>
    </citation>
    <scope>NUCLEOTIDE SEQUENCE [LARGE SCALE GENOMIC DNA]</scope>
    <source>
        <strain evidence="2 3">Bb-Ger1</strain>
    </source>
</reference>
<sequence length="223" mass="24004">MARRKDSAGMAARSSRGKSSVWQRGAAGISVSLVVCSFLASLWAAYVAQCDALDLSKLDPPLPQADYSLVIPPSDLDAIGRHVQYLLPNQRFMIVLESPRAVRVWPRNVLFEVYDVDDGICDVVSLKSLKYLFKKAPANYVYWHVTEHALPGVPDPVKSLVFVAPPPGSSGGDTEEFCVVMREKQGFGEVSVVIMTGRGSGAQGAVVLLSVGLLPIVASVFAL</sequence>
<gene>
    <name evidence="2" type="ORF">BESB_078980</name>
</gene>
<keyword evidence="1" id="KW-0472">Membrane</keyword>
<evidence type="ECO:0000313" key="2">
    <source>
        <dbReference type="EMBL" id="PFH33682.1"/>
    </source>
</evidence>
<keyword evidence="3" id="KW-1185">Reference proteome</keyword>
<dbReference type="Proteomes" id="UP000224006">
    <property type="component" value="Chromosome VII"/>
</dbReference>
<name>A0A2A9ME70_BESBE</name>
<accession>A0A2A9ME70</accession>
<keyword evidence="1" id="KW-0812">Transmembrane</keyword>
<dbReference type="GeneID" id="40312825"/>
<proteinExistence type="predicted"/>
<dbReference type="EMBL" id="NWUJ01000008">
    <property type="protein sequence ID" value="PFH33682.1"/>
    <property type="molecule type" value="Genomic_DNA"/>
</dbReference>
<feature type="transmembrane region" description="Helical" evidence="1">
    <location>
        <begin position="21"/>
        <end position="46"/>
    </location>
</feature>
<dbReference type="RefSeq" id="XP_029217691.1">
    <property type="nucleotide sequence ID" value="XM_029366260.1"/>
</dbReference>
<dbReference type="KEGG" id="bbes:BESB_078980"/>
<organism evidence="2 3">
    <name type="scientific">Besnoitia besnoiti</name>
    <name type="common">Apicomplexan protozoan</name>
    <dbReference type="NCBI Taxonomy" id="94643"/>
    <lineage>
        <taxon>Eukaryota</taxon>
        <taxon>Sar</taxon>
        <taxon>Alveolata</taxon>
        <taxon>Apicomplexa</taxon>
        <taxon>Conoidasida</taxon>
        <taxon>Coccidia</taxon>
        <taxon>Eucoccidiorida</taxon>
        <taxon>Eimeriorina</taxon>
        <taxon>Sarcocystidae</taxon>
        <taxon>Besnoitia</taxon>
    </lineage>
</organism>
<dbReference type="OrthoDB" id="329762at2759"/>
<dbReference type="VEuPathDB" id="ToxoDB:BESB_078980"/>
<evidence type="ECO:0000256" key="1">
    <source>
        <dbReference type="SAM" id="Phobius"/>
    </source>
</evidence>
<dbReference type="AlphaFoldDB" id="A0A2A9ME70"/>
<comment type="caution">
    <text evidence="2">The sequence shown here is derived from an EMBL/GenBank/DDBJ whole genome shotgun (WGS) entry which is preliminary data.</text>
</comment>
<evidence type="ECO:0000313" key="3">
    <source>
        <dbReference type="Proteomes" id="UP000224006"/>
    </source>
</evidence>
<keyword evidence="1" id="KW-1133">Transmembrane helix</keyword>
<protein>
    <recommendedName>
        <fullName evidence="4">Transmembrane protein</fullName>
    </recommendedName>
</protein>
<evidence type="ECO:0008006" key="4">
    <source>
        <dbReference type="Google" id="ProtNLM"/>
    </source>
</evidence>